<feature type="compositionally biased region" description="Low complexity" evidence="17">
    <location>
        <begin position="586"/>
        <end position="595"/>
    </location>
</feature>
<evidence type="ECO:0000256" key="12">
    <source>
        <dbReference type="ARBA" id="ARBA00022833"/>
    </source>
</evidence>
<evidence type="ECO:0000256" key="7">
    <source>
        <dbReference type="ARBA" id="ARBA00022553"/>
    </source>
</evidence>
<evidence type="ECO:0000256" key="8">
    <source>
        <dbReference type="ARBA" id="ARBA00022679"/>
    </source>
</evidence>
<dbReference type="Gene3D" id="3.90.1750.10">
    <property type="entry name" value="Hect, E3 ligase catalytic domains"/>
    <property type="match status" value="1"/>
</dbReference>
<dbReference type="PROSITE" id="PS51157">
    <property type="entry name" value="ZF_UBR"/>
    <property type="match status" value="1"/>
</dbReference>
<dbReference type="GO" id="GO:0090263">
    <property type="term" value="P:positive regulation of canonical Wnt signaling pathway"/>
    <property type="evidence" value="ECO:0007669"/>
    <property type="project" value="TreeGrafter"/>
</dbReference>
<gene>
    <name evidence="22" type="ORF">FF38_00879</name>
</gene>
<dbReference type="InterPro" id="IPR002004">
    <property type="entry name" value="PABP_HYD_C"/>
</dbReference>
<dbReference type="FunFam" id="1.10.8.10:FF:000009">
    <property type="entry name" value="Putative E3 ubiquitin-protein ligase UBR5"/>
    <property type="match status" value="1"/>
</dbReference>
<dbReference type="PROSITE" id="PS50237">
    <property type="entry name" value="HECT"/>
    <property type="match status" value="1"/>
</dbReference>
<dbReference type="GO" id="GO:0005737">
    <property type="term" value="C:cytoplasm"/>
    <property type="evidence" value="ECO:0007669"/>
    <property type="project" value="UniProtKB-SubCell"/>
</dbReference>
<reference evidence="22 23" key="1">
    <citation type="journal article" date="2015" name="Nat. Commun.">
        <title>Lucilia cuprina genome unlocks parasitic fly biology to underpin future interventions.</title>
        <authorList>
            <person name="Anstead C.A."/>
            <person name="Korhonen P.K."/>
            <person name="Young N.D."/>
            <person name="Hall R.S."/>
            <person name="Jex A.R."/>
            <person name="Murali S.C."/>
            <person name="Hughes D.S."/>
            <person name="Lee S.F."/>
            <person name="Perry T."/>
            <person name="Stroehlein A.J."/>
            <person name="Ansell B.R."/>
            <person name="Breugelmans B."/>
            <person name="Hofmann A."/>
            <person name="Qu J."/>
            <person name="Dugan S."/>
            <person name="Lee S.L."/>
            <person name="Chao H."/>
            <person name="Dinh H."/>
            <person name="Han Y."/>
            <person name="Doddapaneni H.V."/>
            <person name="Worley K.C."/>
            <person name="Muzny D.M."/>
            <person name="Ioannidis P."/>
            <person name="Waterhouse R.M."/>
            <person name="Zdobnov E.M."/>
            <person name="James P.J."/>
            <person name="Bagnall N.H."/>
            <person name="Kotze A.C."/>
            <person name="Gibbs R.A."/>
            <person name="Richards S."/>
            <person name="Batterham P."/>
            <person name="Gasser R.B."/>
        </authorList>
    </citation>
    <scope>NUCLEOTIDE SEQUENCE [LARGE SCALE GENOMIC DNA]</scope>
    <source>
        <strain evidence="22 23">LS</strain>
        <tissue evidence="22">Full body</tissue>
    </source>
</reference>
<dbReference type="InterPro" id="IPR009091">
    <property type="entry name" value="RCC1/BLIP-II"/>
</dbReference>
<feature type="compositionally biased region" description="Low complexity" evidence="17">
    <location>
        <begin position="686"/>
        <end position="702"/>
    </location>
</feature>
<feature type="compositionally biased region" description="Basic and acidic residues" evidence="17">
    <location>
        <begin position="2178"/>
        <end position="2194"/>
    </location>
</feature>
<feature type="domain" description="PABC" evidence="21">
    <location>
        <begin position="2534"/>
        <end position="2611"/>
    </location>
</feature>
<keyword evidence="7" id="KW-0597">Phosphoprotein</keyword>
<dbReference type="PANTHER" id="PTHR46276">
    <property type="entry name" value="E3 UBIQUITIN-PROTEIN LIGASE UBR5"/>
    <property type="match status" value="1"/>
</dbReference>
<organism evidence="22 23">
    <name type="scientific">Lucilia cuprina</name>
    <name type="common">Green bottle fly</name>
    <name type="synonym">Australian sheep blowfly</name>
    <dbReference type="NCBI Taxonomy" id="7375"/>
    <lineage>
        <taxon>Eukaryota</taxon>
        <taxon>Metazoa</taxon>
        <taxon>Ecdysozoa</taxon>
        <taxon>Arthropoda</taxon>
        <taxon>Hexapoda</taxon>
        <taxon>Insecta</taxon>
        <taxon>Pterygota</taxon>
        <taxon>Neoptera</taxon>
        <taxon>Endopterygota</taxon>
        <taxon>Diptera</taxon>
        <taxon>Brachycera</taxon>
        <taxon>Muscomorpha</taxon>
        <taxon>Oestroidea</taxon>
        <taxon>Calliphoridae</taxon>
        <taxon>Luciliinae</taxon>
        <taxon>Lucilia</taxon>
    </lineage>
</organism>
<evidence type="ECO:0000256" key="1">
    <source>
        <dbReference type="ARBA" id="ARBA00000885"/>
    </source>
</evidence>
<feature type="region of interest" description="Disordered" evidence="17">
    <location>
        <begin position="1971"/>
        <end position="1993"/>
    </location>
</feature>
<evidence type="ECO:0000256" key="10">
    <source>
        <dbReference type="ARBA" id="ARBA00022771"/>
    </source>
</evidence>
<dbReference type="InterPro" id="IPR035983">
    <property type="entry name" value="Hect_E3_ubiquitin_ligase"/>
</dbReference>
<dbReference type="FunFam" id="3.30.2410.10:FF:000008">
    <property type="entry name" value="Putative E3 ubiquitin-protein ligase UBR5"/>
    <property type="match status" value="1"/>
</dbReference>
<dbReference type="GO" id="GO:0005634">
    <property type="term" value="C:nucleus"/>
    <property type="evidence" value="ECO:0007669"/>
    <property type="project" value="UniProtKB-SubCell"/>
</dbReference>
<evidence type="ECO:0000259" key="21">
    <source>
        <dbReference type="PROSITE" id="PS51309"/>
    </source>
</evidence>
<comment type="subcellular location">
    <subcellularLocation>
        <location evidence="3">Cytoplasm</location>
    </subcellularLocation>
    <subcellularLocation>
        <location evidence="2">Nucleus</location>
    </subcellularLocation>
</comment>
<feature type="region of interest" description="Disordered" evidence="17">
    <location>
        <begin position="686"/>
        <end position="707"/>
    </location>
</feature>
<dbReference type="CDD" id="cd19675">
    <property type="entry name" value="UBR-box_UBR5"/>
    <property type="match status" value="1"/>
</dbReference>
<dbReference type="Proteomes" id="UP000037069">
    <property type="component" value="Unassembled WGS sequence"/>
</dbReference>
<keyword evidence="10" id="KW-0863">Zinc-finger</keyword>
<comment type="catalytic activity">
    <reaction evidence="1">
        <text>S-ubiquitinyl-[E2 ubiquitin-conjugating enzyme]-L-cysteine + [acceptor protein]-L-lysine = [E2 ubiquitin-conjugating enzyme]-L-cysteine + N(6)-ubiquitinyl-[acceptor protein]-L-lysine.</text>
        <dbReference type="EC" id="2.3.2.26"/>
    </reaction>
</comment>
<dbReference type="InterPro" id="IPR003126">
    <property type="entry name" value="Znf_UBR"/>
</dbReference>
<keyword evidence="23" id="KW-1185">Reference proteome</keyword>
<proteinExistence type="inferred from homology"/>
<feature type="region of interest" description="Disordered" evidence="17">
    <location>
        <begin position="246"/>
        <end position="266"/>
    </location>
</feature>
<evidence type="ECO:0000256" key="2">
    <source>
        <dbReference type="ARBA" id="ARBA00004123"/>
    </source>
</evidence>
<dbReference type="EC" id="2.3.2.26" evidence="5"/>
<evidence type="ECO:0000313" key="22">
    <source>
        <dbReference type="EMBL" id="KNC34863.1"/>
    </source>
</evidence>
<dbReference type="STRING" id="7375.A0A0L0CRA1"/>
<dbReference type="Pfam" id="PF00632">
    <property type="entry name" value="HECT"/>
    <property type="match status" value="1"/>
</dbReference>
<sequence>RLREVSDKVNKFGFGTHRIFEQLKIPVKEVVIGPNHIGVLLEDGKAFRVAFSINTERLDLSKNDSSKSGNNTTNASNNSKASAPSSSRQLARSRARLMRTTGRSSSGGQGSGSRSTGVIIGGSSSSRPLVTVPATYVPEELISQAEVVLQGKSRNLIIRELQRTNLDVNLAVNNLLSRDDEDAEDTEEGGDNYVPEDLISLLDNGFHGDNNSVIIDPSDGLFTEEIFSNYSSIRNLLFDRIRSERNQSNAGSSDSNQTRASGSGSNVLTGASSLSAQISSVSAEREAFSRWRDRQCYVPRRWLNKDDYVWDKEGDAKKKDPSSMSSPIWISEELQPWPDKNNTLKFKKIAAIYSEFIAISDVGELHQWRWADPEPYKSEVENIFHPKTITLNLTEKIELISANFIRCTVVTESNRVATWMDEQLGYIGAKLEHAATSFSEFVMDPIVSVNVCSLFTAVRTENNNVYWWGVLPFDQRRYLWEKYRNKAKKPFKAVASDISVGTQVIMKKCPKYQTGSIGFTCANGVPKVGQLLNSVWDPNDFCRFKIINVTSVPCNDKTQLPGTSPSTSTATLTLDKEITKPLTGQSSSSSKSSSSNKETTDRIDMPPPPSPASSTCSDTGSVTSHKRTKRMATKDDNVDAKNDEELWQLKDVVFVEDKIGPIGKVLKVDGEFVAVRFPVTSAQSPMAATTSASSSAGGTVPTEGKEDDWQQCRLLRREDVQVYKTAMTSRGPDWLQKQPKKINISHGSDPSAFQLLSLAVDLRGIHVVKKLGNKLHYSLYNLYNSKQEQNCQFPTDSSSFIGSSPNNISMICNNDCSGNTSTIILRDGNRALYPMAKDCVGSIKDPQWFDLSPVKTVAMTTISLASSLNSSNQKSKVCMTALLFESQKVMPHILRCDVKNAFAALNRLEKEDRNDILAVLEERCDGARNIFHACTIMCSPTTNKDTDEKKTTNFTGITSRSSPAATSVFSTNVSAVIENASAGASVSNVAPSTSAFPSVSSAMTNTSASSSTREGRTVSLREMMTRLINTDMEQSTSSGGNTASGTANVEESNVYMAPWTIESNTNSSSASINDVVMANSAEEDISKIIAGCSNSSSMKLSSPNYVFDPIQRRENATLILQHMCSSPALRPYLYQLLSSKDAQGQTPFMLAVYSRAYEAGLIILNTILTLSEKDTAMKDAMIFPPGSPPDQSPLHVICYNDTCSFTWTGADHINQNIFECKTCGLTDSLCCCTECARVCHKGHDCKLKRTSPTAYCDCWEKCKCKALIAGNQNKRFALLCKLASCTDLVTKFNSKGESILLFLIQTVGRQAVEQRQYRANARVRNVGGNAGTSSNGSTSARKSSTSIDLDVNMPDHDLEPPKFARRALERLLIDWHAVRAMIMTGAEKCENTPQQPPNSIDGASAENYNIYLQNQNGSTLLDKFTHNIFVKCSSDHLDTLLMTLVREMQNDSVADRMEDAEIVARRFVRSVARVFVIFNMEKFPNPERRKSLSMPHKHIQSCVKVFQTLHKLAIQELCEVSEALIAPVRLGVVRPTAPFISSSNMDNSDDLFSVEPLAPSSTVESVIETSAVHEANSEQAAGFNFQPNYGIDGIGIIALRDASESEETPNREGGANNQDEDILEASRNEEGIQDDESDNEYTFNEPETESDSDDNQSNQDAQRSVQTGATVGSETDIGVLFLEDESGDSSPQEEEGSEDGETDDHDDDEFTYADHQLERRSANSNNRSDLAPQSMQWAIRSRDTARSSVRMPAGSSLVFIDPMALRRSTVPASTAVAAPPQEQHTMATTSSNLARAFGIIVRQISELLSSLAYNIMNDIETSLKIQPEEATQLQEFVEKCLKPTWDWMFSVMDSTEAQLKFGAYLTNYTDPTHPLHPLNLTAQNNTNQQNNSGSSTASSVGINIMASTSRRDFFTYCLSLMRAHTSEHRDALPVLDITALRHIAYVLDGFIYYMRNDTNFYEKNEGIQSSSLNANENDDTDDELSNITSDDPYGDVGGAGSSLNVAGSSGTSRRHVFFARSDSTLSLGCLAPDGFDLPLDVAIPLADKPHLLQPNSKRQDLFANLPLIVSPTENMAHSSGESSSNTLDYPPTKLGFSSYSSRRAAQSSPNTSMEIINTMEDDDIEDDNDDVHNVNQLPKASCSASFRVISDSSSGTGSLESNTGVGGNVYLQLKKKQYADDPKSLPENQEKLDDQDNMDVDSGSVNDIIEKTQTDHSNATQTGVIATRPDVIIVPQKTIRGNESDLMLQSSSTGFSSSSSMVRSVIVRAGGGNNSSLKTQDEASTSQKSKMPFLSIDDSAKNMIMGRSARITSFMFPARGQHFCQKFDSNDSSPSWNFLLGRWKLTLDLFGRVFMDDVGMEHGSVLPELRGFPVKEMRFRRHMEKLRNGQQRDLIFCKLERNRDSLIIQTFKELNTQFGSQNRRVHPPLTFNRVKVTFKDEPGEGSGVARSFYTSISEALLASSKMPNLESVQSGNISGKYGVPFSSILRNRGASSRDGPTLQRRGTGSKILWRTARERKALNYEARPYIPVSNNSDISGDNPNEHLSMHLQQLGERLYPKIYSLNTANASKITGMLLEIPTPQLLSILSSEEMLRQKVNEALDIIAFKQKSESSSSSSSAAQSKKMNPVVLLEPCHVEDNDPLFYMPGKRGFYTPRQGYGSFERINAFRNIGRLIGLCLLQNELLPLFLQRHVLKYILGRKIKFHDLAFFDPFIYESFRQLIQNSQTEDGEEAIIRMELFFVIDLMKEEGGGSVELIPGGREVQVTSQNLFDYIRRYTEYRLIKAQEKALEAIRDGVFDVLPDNCMQSLTAEDLRLLLNGVGDINVTTLISYTTFNDESSEGSDKLLKFKRWFWSIVEKMNTLERQDLVYFWTGSPALPASEEGFQPLPSVTIRPADDTHLPTANTCISRLYIPLYSSKSILRSKLLLAIKSKNFGFV</sequence>
<evidence type="ECO:0000256" key="15">
    <source>
        <dbReference type="PROSITE-ProRule" id="PRU00104"/>
    </source>
</evidence>
<dbReference type="OMA" id="IRDPNWL"/>
<dbReference type="OrthoDB" id="298098at2759"/>
<feature type="region of interest" description="Disordered" evidence="17">
    <location>
        <begin position="2178"/>
        <end position="2199"/>
    </location>
</feature>
<feature type="compositionally biased region" description="Low complexity" evidence="17">
    <location>
        <begin position="112"/>
        <end position="122"/>
    </location>
</feature>
<feature type="non-terminal residue" evidence="22">
    <location>
        <position position="1"/>
    </location>
</feature>
<keyword evidence="8" id="KW-0808">Transferase</keyword>
<feature type="zinc finger region" description="UBR-type" evidence="16">
    <location>
        <begin position="1201"/>
        <end position="1269"/>
    </location>
</feature>
<dbReference type="Pfam" id="PF11547">
    <property type="entry name" value="E3_UbLigase_EDD"/>
    <property type="match status" value="1"/>
</dbReference>
<feature type="region of interest" description="Disordered" evidence="17">
    <location>
        <begin position="578"/>
        <end position="636"/>
    </location>
</feature>
<dbReference type="InterPro" id="IPR015940">
    <property type="entry name" value="UBA"/>
</dbReference>
<keyword evidence="11 15" id="KW-0833">Ubl conjugation pathway</keyword>
<feature type="domain" description="UBR-type" evidence="20">
    <location>
        <begin position="1201"/>
        <end position="1269"/>
    </location>
</feature>
<dbReference type="SUPFAM" id="SSF63570">
    <property type="entry name" value="PABC (PABP) domain"/>
    <property type="match status" value="1"/>
</dbReference>
<dbReference type="Gene3D" id="2.130.10.30">
    <property type="entry name" value="Regulator of chromosome condensation 1/beta-lactamase-inhibitor protein II"/>
    <property type="match status" value="1"/>
</dbReference>
<dbReference type="PANTHER" id="PTHR46276:SF1">
    <property type="entry name" value="E3 UBIQUITIN-PROTEIN LIGASE UBR5"/>
    <property type="match status" value="1"/>
</dbReference>
<dbReference type="GO" id="GO:0003723">
    <property type="term" value="F:RNA binding"/>
    <property type="evidence" value="ECO:0007669"/>
    <property type="project" value="InterPro"/>
</dbReference>
<dbReference type="CDD" id="cd00078">
    <property type="entry name" value="HECTc"/>
    <property type="match status" value="1"/>
</dbReference>
<dbReference type="GO" id="GO:0043130">
    <property type="term" value="F:ubiquitin binding"/>
    <property type="evidence" value="ECO:0007669"/>
    <property type="project" value="InterPro"/>
</dbReference>
<comment type="pathway">
    <text evidence="4">Protein modification; protein ubiquitination.</text>
</comment>
<dbReference type="Gene3D" id="3.30.2160.10">
    <property type="entry name" value="Hect, E3 ligase catalytic domain"/>
    <property type="match status" value="1"/>
</dbReference>
<dbReference type="GO" id="GO:0008270">
    <property type="term" value="F:zinc ion binding"/>
    <property type="evidence" value="ECO:0007669"/>
    <property type="project" value="UniProtKB-KW"/>
</dbReference>
<dbReference type="InterPro" id="IPR047503">
    <property type="entry name" value="UBR-box_UBR5"/>
</dbReference>
<dbReference type="FunFam" id="3.30.2160.10:FF:000006">
    <property type="entry name" value="E3 ubiquitin-protein ligase UBR5 isoform X2"/>
    <property type="match status" value="1"/>
</dbReference>
<evidence type="ECO:0000256" key="3">
    <source>
        <dbReference type="ARBA" id="ARBA00004496"/>
    </source>
</evidence>
<evidence type="ECO:0000259" key="18">
    <source>
        <dbReference type="PROSITE" id="PS50030"/>
    </source>
</evidence>
<dbReference type="Gene3D" id="1.10.1900.10">
    <property type="entry name" value="c-terminal domain of poly(a) binding protein"/>
    <property type="match status" value="1"/>
</dbReference>
<feature type="compositionally biased region" description="Low complexity" evidence="17">
    <location>
        <begin position="66"/>
        <end position="90"/>
    </location>
</feature>
<evidence type="ECO:0000256" key="6">
    <source>
        <dbReference type="ARBA" id="ARBA00022490"/>
    </source>
</evidence>
<evidence type="ECO:0000256" key="4">
    <source>
        <dbReference type="ARBA" id="ARBA00004906"/>
    </source>
</evidence>
<comment type="caution">
    <text evidence="22">The sequence shown here is derived from an EMBL/GenBank/DDBJ whole genome shotgun (WGS) entry which is preliminary data.</text>
</comment>
<comment type="similarity">
    <text evidence="14">Belongs to the UBR5 family.</text>
</comment>
<dbReference type="InterPro" id="IPR000569">
    <property type="entry name" value="HECT_dom"/>
</dbReference>
<name>A0A0L0CRA1_LUCCU</name>
<feature type="compositionally biased region" description="Low complexity" evidence="17">
    <location>
        <begin position="987"/>
        <end position="1012"/>
    </location>
</feature>
<dbReference type="EMBL" id="JRES01000019">
    <property type="protein sequence ID" value="KNC34863.1"/>
    <property type="molecule type" value="Genomic_DNA"/>
</dbReference>
<feature type="domain" description="UBA" evidence="18">
    <location>
        <begin position="136"/>
        <end position="178"/>
    </location>
</feature>
<evidence type="ECO:0000313" key="23">
    <source>
        <dbReference type="Proteomes" id="UP000037069"/>
    </source>
</evidence>
<feature type="compositionally biased region" description="Low complexity" evidence="17">
    <location>
        <begin position="1331"/>
        <end position="1340"/>
    </location>
</feature>
<accession>A0A0L0CRA1</accession>
<dbReference type="SMART" id="SM00396">
    <property type="entry name" value="ZnF_UBR1"/>
    <property type="match status" value="1"/>
</dbReference>
<feature type="domain" description="HECT" evidence="19">
    <location>
        <begin position="2656"/>
        <end position="2939"/>
    </location>
</feature>
<dbReference type="Pfam" id="PF00658">
    <property type="entry name" value="MLLE"/>
    <property type="match status" value="1"/>
</dbReference>
<dbReference type="SUPFAM" id="SSF50985">
    <property type="entry name" value="RCC1/BLIP-II"/>
    <property type="match status" value="1"/>
</dbReference>
<dbReference type="InterPro" id="IPR036053">
    <property type="entry name" value="PABP-dom"/>
</dbReference>
<feature type="compositionally biased region" description="Polar residues" evidence="17">
    <location>
        <begin position="1661"/>
        <end position="1673"/>
    </location>
</feature>
<feature type="compositionally biased region" description="Acidic residues" evidence="17">
    <location>
        <begin position="1682"/>
        <end position="1711"/>
    </location>
</feature>
<feature type="region of interest" description="Disordered" evidence="17">
    <location>
        <begin position="1323"/>
        <end position="1352"/>
    </location>
</feature>
<feature type="active site" description="Glycyl thioester intermediate" evidence="15">
    <location>
        <position position="2908"/>
    </location>
</feature>
<keyword evidence="12" id="KW-0862">Zinc</keyword>
<evidence type="ECO:0000256" key="5">
    <source>
        <dbReference type="ARBA" id="ARBA00012485"/>
    </source>
</evidence>
<dbReference type="GO" id="GO:0034450">
    <property type="term" value="F:ubiquitin-ubiquitin ligase activity"/>
    <property type="evidence" value="ECO:0007669"/>
    <property type="project" value="TreeGrafter"/>
</dbReference>
<dbReference type="CDD" id="cd14423">
    <property type="entry name" value="CUE_UBR5"/>
    <property type="match status" value="1"/>
</dbReference>
<dbReference type="Gene3D" id="3.30.2410.10">
    <property type="entry name" value="Hect, E3 ligase catalytic domain"/>
    <property type="match status" value="1"/>
</dbReference>
<evidence type="ECO:0000256" key="13">
    <source>
        <dbReference type="ARBA" id="ARBA00023242"/>
    </source>
</evidence>
<dbReference type="PROSITE" id="PS51309">
    <property type="entry name" value="PABC"/>
    <property type="match status" value="1"/>
</dbReference>
<dbReference type="SMART" id="SM00119">
    <property type="entry name" value="HECTc"/>
    <property type="match status" value="1"/>
</dbReference>
<feature type="compositionally biased region" description="Polar residues" evidence="17">
    <location>
        <begin position="1722"/>
        <end position="1736"/>
    </location>
</feature>
<feature type="region of interest" description="Disordered" evidence="17">
    <location>
        <begin position="987"/>
        <end position="1016"/>
    </location>
</feature>
<evidence type="ECO:0000256" key="11">
    <source>
        <dbReference type="ARBA" id="ARBA00022786"/>
    </source>
</evidence>
<dbReference type="Gene3D" id="1.10.8.10">
    <property type="entry name" value="DNA helicase RuvA subunit, C-terminal domain"/>
    <property type="match status" value="1"/>
</dbReference>
<dbReference type="SMART" id="SM00517">
    <property type="entry name" value="PolyA"/>
    <property type="match status" value="1"/>
</dbReference>
<keyword evidence="13" id="KW-0539">Nucleus</keyword>
<evidence type="ECO:0000256" key="9">
    <source>
        <dbReference type="ARBA" id="ARBA00022723"/>
    </source>
</evidence>
<feature type="region of interest" description="Disordered" evidence="17">
    <location>
        <begin position="60"/>
        <end position="122"/>
    </location>
</feature>
<evidence type="ECO:0000259" key="20">
    <source>
        <dbReference type="PROSITE" id="PS51157"/>
    </source>
</evidence>
<evidence type="ECO:0000256" key="17">
    <source>
        <dbReference type="SAM" id="MobiDB-lite"/>
    </source>
</evidence>
<dbReference type="SUPFAM" id="SSF56204">
    <property type="entry name" value="Hect, E3 ligase catalytic domain"/>
    <property type="match status" value="1"/>
</dbReference>
<keyword evidence="6" id="KW-0963">Cytoplasm</keyword>
<keyword evidence="9" id="KW-0479">Metal-binding</keyword>
<evidence type="ECO:0000256" key="16">
    <source>
        <dbReference type="PROSITE-ProRule" id="PRU00508"/>
    </source>
</evidence>
<feature type="region of interest" description="Disordered" evidence="17">
    <location>
        <begin position="1603"/>
        <end position="1746"/>
    </location>
</feature>
<dbReference type="InterPro" id="IPR024725">
    <property type="entry name" value="UBR5_UBA"/>
</dbReference>
<protein>
    <recommendedName>
        <fullName evidence="5">HECT-type E3 ubiquitin transferase</fullName>
        <ecNumber evidence="5">2.3.2.26</ecNumber>
    </recommendedName>
</protein>
<evidence type="ECO:0000259" key="19">
    <source>
        <dbReference type="PROSITE" id="PS50237"/>
    </source>
</evidence>
<dbReference type="GO" id="GO:0000209">
    <property type="term" value="P:protein polyubiquitination"/>
    <property type="evidence" value="ECO:0007669"/>
    <property type="project" value="TreeGrafter"/>
</dbReference>
<dbReference type="PROSITE" id="PS50030">
    <property type="entry name" value="UBA"/>
    <property type="match status" value="1"/>
</dbReference>
<evidence type="ECO:0000256" key="14">
    <source>
        <dbReference type="ARBA" id="ARBA00061431"/>
    </source>
</evidence>